<evidence type="ECO:0000256" key="1">
    <source>
        <dbReference type="ARBA" id="ARBA00004141"/>
    </source>
</evidence>
<feature type="transmembrane region" description="Helical" evidence="6">
    <location>
        <begin position="74"/>
        <end position="97"/>
    </location>
</feature>
<dbReference type="SUPFAM" id="SSF161111">
    <property type="entry name" value="Cation efflux protein transmembrane domain-like"/>
    <property type="match status" value="1"/>
</dbReference>
<keyword evidence="2" id="KW-0813">Transport</keyword>
<keyword evidence="4 6" id="KW-1133">Transmembrane helix</keyword>
<accession>A0A2W5B8Q3</accession>
<feature type="transmembrane region" description="Helical" evidence="6">
    <location>
        <begin position="45"/>
        <end position="62"/>
    </location>
</feature>
<evidence type="ECO:0000256" key="5">
    <source>
        <dbReference type="ARBA" id="ARBA00023136"/>
    </source>
</evidence>
<dbReference type="GO" id="GO:0015341">
    <property type="term" value="F:zinc efflux antiporter activity"/>
    <property type="evidence" value="ECO:0007669"/>
    <property type="project" value="TreeGrafter"/>
</dbReference>
<protein>
    <submittedName>
        <fullName evidence="8">Cation diffusion facilitator family transporter</fullName>
    </submittedName>
</protein>
<dbReference type="GO" id="GO:0006882">
    <property type="term" value="P:intracellular zinc ion homeostasis"/>
    <property type="evidence" value="ECO:0007669"/>
    <property type="project" value="TreeGrafter"/>
</dbReference>
<dbReference type="Pfam" id="PF01545">
    <property type="entry name" value="Cation_efflux"/>
    <property type="match status" value="1"/>
</dbReference>
<evidence type="ECO:0000313" key="9">
    <source>
        <dbReference type="Proteomes" id="UP000248614"/>
    </source>
</evidence>
<dbReference type="GO" id="GO:0005886">
    <property type="term" value="C:plasma membrane"/>
    <property type="evidence" value="ECO:0007669"/>
    <property type="project" value="TreeGrafter"/>
</dbReference>
<dbReference type="PANTHER" id="PTHR43840:SF15">
    <property type="entry name" value="MITOCHONDRIAL METAL TRANSPORTER 1-RELATED"/>
    <property type="match status" value="1"/>
</dbReference>
<gene>
    <name evidence="8" type="ORF">DI632_09195</name>
</gene>
<dbReference type="InterPro" id="IPR058533">
    <property type="entry name" value="Cation_efflux_TM"/>
</dbReference>
<name>A0A2W5B8Q3_9SPHN</name>
<dbReference type="PANTHER" id="PTHR43840">
    <property type="entry name" value="MITOCHONDRIAL METAL TRANSPORTER 1-RELATED"/>
    <property type="match status" value="1"/>
</dbReference>
<dbReference type="Gene3D" id="1.20.1510.10">
    <property type="entry name" value="Cation efflux protein transmembrane domain"/>
    <property type="match status" value="1"/>
</dbReference>
<dbReference type="EMBL" id="QFNF01000021">
    <property type="protein sequence ID" value="PZO77308.1"/>
    <property type="molecule type" value="Genomic_DNA"/>
</dbReference>
<organism evidence="8 9">
    <name type="scientific">Sphingomonas hengshuiensis</name>
    <dbReference type="NCBI Taxonomy" id="1609977"/>
    <lineage>
        <taxon>Bacteria</taxon>
        <taxon>Pseudomonadati</taxon>
        <taxon>Pseudomonadota</taxon>
        <taxon>Alphaproteobacteria</taxon>
        <taxon>Sphingomonadales</taxon>
        <taxon>Sphingomonadaceae</taxon>
        <taxon>Sphingomonas</taxon>
    </lineage>
</organism>
<reference evidence="8 9" key="1">
    <citation type="submission" date="2017-08" db="EMBL/GenBank/DDBJ databases">
        <title>Infants hospitalized years apart are colonized by the same room-sourced microbial strains.</title>
        <authorList>
            <person name="Brooks B."/>
            <person name="Olm M.R."/>
            <person name="Firek B.A."/>
            <person name="Baker R."/>
            <person name="Thomas B.C."/>
            <person name="Morowitz M.J."/>
            <person name="Banfield J.F."/>
        </authorList>
    </citation>
    <scope>NUCLEOTIDE SEQUENCE [LARGE SCALE GENOMIC DNA]</scope>
    <source>
        <strain evidence="8">S2_018_000_R3_110</strain>
    </source>
</reference>
<sequence length="236" mass="24743">MPPATRERRVLTLSLAATLLSAGGSVVAGLWIGSKSILFDGVYEIVDAGMTALAIVTAGLIARGEDRRFQYGYWHLEPMLAFINGVALALACGYALLDGANGLLNGGRDVGFGPGAIVALVSALWSLALWAILRRVARDLDSQLVAVDARGWATGAVLSGALAVGFWVAGWLDRAGHGDWARIVDPAALLLVALALIPFPIVTIRRAGRELLQIAPAELDARVRDATRAVAAAHGF</sequence>
<evidence type="ECO:0000256" key="4">
    <source>
        <dbReference type="ARBA" id="ARBA00022989"/>
    </source>
</evidence>
<dbReference type="AlphaFoldDB" id="A0A2W5B8Q3"/>
<evidence type="ECO:0000259" key="7">
    <source>
        <dbReference type="Pfam" id="PF01545"/>
    </source>
</evidence>
<feature type="transmembrane region" description="Helical" evidence="6">
    <location>
        <begin position="152"/>
        <end position="171"/>
    </location>
</feature>
<dbReference type="InterPro" id="IPR050291">
    <property type="entry name" value="CDF_Transporter"/>
</dbReference>
<feature type="transmembrane region" description="Helical" evidence="6">
    <location>
        <begin position="112"/>
        <end position="132"/>
    </location>
</feature>
<dbReference type="GO" id="GO:0015086">
    <property type="term" value="F:cadmium ion transmembrane transporter activity"/>
    <property type="evidence" value="ECO:0007669"/>
    <property type="project" value="TreeGrafter"/>
</dbReference>
<comment type="subcellular location">
    <subcellularLocation>
        <location evidence="1">Membrane</location>
        <topology evidence="1">Multi-pass membrane protein</topology>
    </subcellularLocation>
</comment>
<keyword evidence="5 6" id="KW-0472">Membrane</keyword>
<feature type="domain" description="Cation efflux protein transmembrane" evidence="7">
    <location>
        <begin position="11"/>
        <end position="211"/>
    </location>
</feature>
<dbReference type="Proteomes" id="UP000248614">
    <property type="component" value="Unassembled WGS sequence"/>
</dbReference>
<keyword evidence="3 6" id="KW-0812">Transmembrane</keyword>
<feature type="transmembrane region" description="Helical" evidence="6">
    <location>
        <begin position="183"/>
        <end position="204"/>
    </location>
</feature>
<evidence type="ECO:0000256" key="2">
    <source>
        <dbReference type="ARBA" id="ARBA00022448"/>
    </source>
</evidence>
<evidence type="ECO:0000256" key="6">
    <source>
        <dbReference type="SAM" id="Phobius"/>
    </source>
</evidence>
<evidence type="ECO:0000313" key="8">
    <source>
        <dbReference type="EMBL" id="PZO77308.1"/>
    </source>
</evidence>
<dbReference type="InterPro" id="IPR027469">
    <property type="entry name" value="Cation_efflux_TMD_sf"/>
</dbReference>
<feature type="non-terminal residue" evidence="8">
    <location>
        <position position="236"/>
    </location>
</feature>
<dbReference type="GO" id="GO:0015093">
    <property type="term" value="F:ferrous iron transmembrane transporter activity"/>
    <property type="evidence" value="ECO:0007669"/>
    <property type="project" value="TreeGrafter"/>
</dbReference>
<evidence type="ECO:0000256" key="3">
    <source>
        <dbReference type="ARBA" id="ARBA00022692"/>
    </source>
</evidence>
<comment type="caution">
    <text evidence="8">The sequence shown here is derived from an EMBL/GenBank/DDBJ whole genome shotgun (WGS) entry which is preliminary data.</text>
</comment>
<proteinExistence type="predicted"/>